<protein>
    <submittedName>
        <fullName evidence="2">Uncharacterized protein</fullName>
    </submittedName>
</protein>
<feature type="region of interest" description="Disordered" evidence="1">
    <location>
        <begin position="34"/>
        <end position="70"/>
    </location>
</feature>
<dbReference type="EMBL" id="MFKF01000249">
    <property type="protein sequence ID" value="OGG48434.1"/>
    <property type="molecule type" value="Genomic_DNA"/>
</dbReference>
<organism evidence="2 3">
    <name type="scientific">Handelsmanbacteria sp. (strain RIFCSPLOWO2_12_FULL_64_10)</name>
    <dbReference type="NCBI Taxonomy" id="1817868"/>
    <lineage>
        <taxon>Bacteria</taxon>
        <taxon>Candidatus Handelsmaniibacteriota</taxon>
    </lineage>
</organism>
<evidence type="ECO:0000313" key="3">
    <source>
        <dbReference type="Proteomes" id="UP000178606"/>
    </source>
</evidence>
<proteinExistence type="predicted"/>
<accession>A0A1F6CGN6</accession>
<sequence>MTIGHPYSAVVALPERDRLTDPPWVVPLSMRRVTSQETATEAGAKQVEGLLEDEKMPFHAPAYAGGGSRR</sequence>
<dbReference type="AlphaFoldDB" id="A0A1F6CGN6"/>
<evidence type="ECO:0000256" key="1">
    <source>
        <dbReference type="SAM" id="MobiDB-lite"/>
    </source>
</evidence>
<evidence type="ECO:0000313" key="2">
    <source>
        <dbReference type="EMBL" id="OGG48434.1"/>
    </source>
</evidence>
<dbReference type="Proteomes" id="UP000178606">
    <property type="component" value="Unassembled WGS sequence"/>
</dbReference>
<comment type="caution">
    <text evidence="2">The sequence shown here is derived from an EMBL/GenBank/DDBJ whole genome shotgun (WGS) entry which is preliminary data.</text>
</comment>
<reference evidence="2 3" key="1">
    <citation type="journal article" date="2016" name="Nat. Commun.">
        <title>Thousands of microbial genomes shed light on interconnected biogeochemical processes in an aquifer system.</title>
        <authorList>
            <person name="Anantharaman K."/>
            <person name="Brown C.T."/>
            <person name="Hug L.A."/>
            <person name="Sharon I."/>
            <person name="Castelle C.J."/>
            <person name="Probst A.J."/>
            <person name="Thomas B.C."/>
            <person name="Singh A."/>
            <person name="Wilkins M.J."/>
            <person name="Karaoz U."/>
            <person name="Brodie E.L."/>
            <person name="Williams K.H."/>
            <person name="Hubbard S.S."/>
            <person name="Banfield J.F."/>
        </authorList>
    </citation>
    <scope>NUCLEOTIDE SEQUENCE [LARGE SCALE GENOMIC DNA]</scope>
    <source>
        <strain evidence="3">RIFCSPLOWO2_12_FULL_64_10</strain>
    </source>
</reference>
<name>A0A1F6CGN6_HANXR</name>
<gene>
    <name evidence="2" type="ORF">A3F84_14710</name>
</gene>